<dbReference type="CDD" id="cd06558">
    <property type="entry name" value="crotonase-like"/>
    <property type="match status" value="1"/>
</dbReference>
<dbReference type="PROSITE" id="PS00166">
    <property type="entry name" value="ENOYL_COA_HYDRATASE"/>
    <property type="match status" value="1"/>
</dbReference>
<dbReference type="Gene3D" id="3.90.226.10">
    <property type="entry name" value="2-enoyl-CoA Hydratase, Chain A, domain 1"/>
    <property type="match status" value="1"/>
</dbReference>
<evidence type="ECO:0000256" key="2">
    <source>
        <dbReference type="RuleBase" id="RU003707"/>
    </source>
</evidence>
<sequence>MSNDAILFEVSDGLGRITLNRPDRLNAVDPDAIRRWNEIAHEVAERDDVHAIVFDAVGRAFCAGGDLRAMSELAASSDGPAGATITALADEIHAGHRMLRDSGVPIVAAVQGVVAGGGLGFMLVADLIVASEQAVFQSGYADVGLTPDCGVSWLLPEAVGQRRALELTLTPRRLSAAEALDLGLVTEVVAPDALADRALAIAQTWLATSGAYQQAKRLVRAAAERPFAESLDDEARTIGAAFQTPEAQARIAAFTRR</sequence>
<dbReference type="InterPro" id="IPR029045">
    <property type="entry name" value="ClpP/crotonase-like_dom_sf"/>
</dbReference>
<evidence type="ECO:0000256" key="1">
    <source>
        <dbReference type="ARBA" id="ARBA00005254"/>
    </source>
</evidence>
<keyword evidence="4" id="KW-1185">Reference proteome</keyword>
<evidence type="ECO:0000313" key="3">
    <source>
        <dbReference type="EMBL" id="QEO14716.1"/>
    </source>
</evidence>
<dbReference type="InterPro" id="IPR018376">
    <property type="entry name" value="Enoyl-CoA_hyd/isom_CS"/>
</dbReference>
<dbReference type="OrthoDB" id="9777711at2"/>
<dbReference type="KEGG" id="ail:FLP10_10075"/>
<proteinExistence type="inferred from homology"/>
<dbReference type="Proteomes" id="UP000324678">
    <property type="component" value="Chromosome"/>
</dbReference>
<dbReference type="Gene3D" id="1.10.12.10">
    <property type="entry name" value="Lyase 2-enoyl-coa Hydratase, Chain A, domain 2"/>
    <property type="match status" value="1"/>
</dbReference>
<dbReference type="SUPFAM" id="SSF52096">
    <property type="entry name" value="ClpP/crotonase"/>
    <property type="match status" value="1"/>
</dbReference>
<dbReference type="AlphaFoldDB" id="A0A5C1YF04"/>
<accession>A0A5C1YF04</accession>
<comment type="similarity">
    <text evidence="1 2">Belongs to the enoyl-CoA hydratase/isomerase family.</text>
</comment>
<dbReference type="Pfam" id="PF00378">
    <property type="entry name" value="ECH_1"/>
    <property type="match status" value="1"/>
</dbReference>
<dbReference type="PANTHER" id="PTHR43459">
    <property type="entry name" value="ENOYL-COA HYDRATASE"/>
    <property type="match status" value="1"/>
</dbReference>
<dbReference type="RefSeq" id="WP_149160735.1">
    <property type="nucleotide sequence ID" value="NZ_CP043505.1"/>
</dbReference>
<dbReference type="GO" id="GO:0016853">
    <property type="term" value="F:isomerase activity"/>
    <property type="evidence" value="ECO:0007669"/>
    <property type="project" value="UniProtKB-KW"/>
</dbReference>
<dbReference type="PANTHER" id="PTHR43459:SF1">
    <property type="entry name" value="EG:BACN32G11.4 PROTEIN"/>
    <property type="match status" value="1"/>
</dbReference>
<organism evidence="3 4">
    <name type="scientific">Agromyces intestinalis</name>
    <dbReference type="NCBI Taxonomy" id="2592652"/>
    <lineage>
        <taxon>Bacteria</taxon>
        <taxon>Bacillati</taxon>
        <taxon>Actinomycetota</taxon>
        <taxon>Actinomycetes</taxon>
        <taxon>Micrococcales</taxon>
        <taxon>Microbacteriaceae</taxon>
        <taxon>Agromyces</taxon>
    </lineage>
</organism>
<name>A0A5C1YF04_9MICO</name>
<evidence type="ECO:0000313" key="4">
    <source>
        <dbReference type="Proteomes" id="UP000324678"/>
    </source>
</evidence>
<reference evidence="3 4" key="1">
    <citation type="submission" date="2019-09" db="EMBL/GenBank/DDBJ databases">
        <title>Genome sequencing of strain KACC 19306.</title>
        <authorList>
            <person name="Heo J."/>
            <person name="Kim S.-J."/>
            <person name="Kim J.-S."/>
            <person name="Hong S.-B."/>
            <person name="Kwon S.-W."/>
        </authorList>
    </citation>
    <scope>NUCLEOTIDE SEQUENCE [LARGE SCALE GENOMIC DNA]</scope>
    <source>
        <strain evidence="3 4">KACC 19306</strain>
    </source>
</reference>
<dbReference type="EMBL" id="CP043505">
    <property type="protein sequence ID" value="QEO14716.1"/>
    <property type="molecule type" value="Genomic_DNA"/>
</dbReference>
<gene>
    <name evidence="3" type="ORF">FLP10_10075</name>
</gene>
<keyword evidence="3" id="KW-0413">Isomerase</keyword>
<dbReference type="InterPro" id="IPR001753">
    <property type="entry name" value="Enoyl-CoA_hydra/iso"/>
</dbReference>
<dbReference type="InterPro" id="IPR014748">
    <property type="entry name" value="Enoyl-CoA_hydra_C"/>
</dbReference>
<protein>
    <submittedName>
        <fullName evidence="3">Enoyl-CoA hydratase/isomerase family protein</fullName>
    </submittedName>
</protein>